<name>A0AAW2NXA8_9LAMI</name>
<comment type="caution">
    <text evidence="2">The sequence shown here is derived from an EMBL/GenBank/DDBJ whole genome shotgun (WGS) entry which is preliminary data.</text>
</comment>
<accession>A0AAW2NXA8</accession>
<organism evidence="2">
    <name type="scientific">Sesamum angustifolium</name>
    <dbReference type="NCBI Taxonomy" id="2727405"/>
    <lineage>
        <taxon>Eukaryota</taxon>
        <taxon>Viridiplantae</taxon>
        <taxon>Streptophyta</taxon>
        <taxon>Embryophyta</taxon>
        <taxon>Tracheophyta</taxon>
        <taxon>Spermatophyta</taxon>
        <taxon>Magnoliopsida</taxon>
        <taxon>eudicotyledons</taxon>
        <taxon>Gunneridae</taxon>
        <taxon>Pentapetalae</taxon>
        <taxon>asterids</taxon>
        <taxon>lamiids</taxon>
        <taxon>Lamiales</taxon>
        <taxon>Pedaliaceae</taxon>
        <taxon>Sesamum</taxon>
    </lineage>
</organism>
<evidence type="ECO:0000256" key="1">
    <source>
        <dbReference type="SAM" id="MobiDB-lite"/>
    </source>
</evidence>
<reference evidence="2" key="1">
    <citation type="submission" date="2020-06" db="EMBL/GenBank/DDBJ databases">
        <authorList>
            <person name="Li T."/>
            <person name="Hu X."/>
            <person name="Zhang T."/>
            <person name="Song X."/>
            <person name="Zhang H."/>
            <person name="Dai N."/>
            <person name="Sheng W."/>
            <person name="Hou X."/>
            <person name="Wei L."/>
        </authorList>
    </citation>
    <scope>NUCLEOTIDE SEQUENCE</scope>
    <source>
        <strain evidence="2">G01</strain>
        <tissue evidence="2">Leaf</tissue>
    </source>
</reference>
<dbReference type="EMBL" id="JACGWK010000006">
    <property type="protein sequence ID" value="KAL0348557.1"/>
    <property type="molecule type" value="Genomic_DNA"/>
</dbReference>
<sequence>MTNPNNGGDHGSYKGDSFLPAASGTTVPSIQPTFRDANVPSPDPAPRVNAPMLAPTLNQTVGPVVLNPLFCEQFR</sequence>
<dbReference type="AlphaFoldDB" id="A0AAW2NXA8"/>
<protein>
    <submittedName>
        <fullName evidence="2">Uncharacterized protein</fullName>
    </submittedName>
</protein>
<feature type="compositionally biased region" description="Polar residues" evidence="1">
    <location>
        <begin position="23"/>
        <end position="32"/>
    </location>
</feature>
<reference evidence="2" key="2">
    <citation type="journal article" date="2024" name="Plant">
        <title>Genomic evolution and insights into agronomic trait innovations of Sesamum species.</title>
        <authorList>
            <person name="Miao H."/>
            <person name="Wang L."/>
            <person name="Qu L."/>
            <person name="Liu H."/>
            <person name="Sun Y."/>
            <person name="Le M."/>
            <person name="Wang Q."/>
            <person name="Wei S."/>
            <person name="Zheng Y."/>
            <person name="Lin W."/>
            <person name="Duan Y."/>
            <person name="Cao H."/>
            <person name="Xiong S."/>
            <person name="Wang X."/>
            <person name="Wei L."/>
            <person name="Li C."/>
            <person name="Ma Q."/>
            <person name="Ju M."/>
            <person name="Zhao R."/>
            <person name="Li G."/>
            <person name="Mu C."/>
            <person name="Tian Q."/>
            <person name="Mei H."/>
            <person name="Zhang T."/>
            <person name="Gao T."/>
            <person name="Zhang H."/>
        </authorList>
    </citation>
    <scope>NUCLEOTIDE SEQUENCE</scope>
    <source>
        <strain evidence="2">G01</strain>
    </source>
</reference>
<gene>
    <name evidence="2" type="ORF">Sangu_1083500</name>
</gene>
<feature type="region of interest" description="Disordered" evidence="1">
    <location>
        <begin position="1"/>
        <end position="51"/>
    </location>
</feature>
<proteinExistence type="predicted"/>
<evidence type="ECO:0000313" key="2">
    <source>
        <dbReference type="EMBL" id="KAL0348557.1"/>
    </source>
</evidence>